<keyword evidence="5" id="KW-1015">Disulfide bond</keyword>
<evidence type="ECO:0000256" key="8">
    <source>
        <dbReference type="ARBA" id="ARBA00035011"/>
    </source>
</evidence>
<evidence type="ECO:0000313" key="11">
    <source>
        <dbReference type="EMBL" id="EPS65145.1"/>
    </source>
</evidence>
<accession>S8CE63</accession>
<dbReference type="GO" id="GO:0005886">
    <property type="term" value="C:plasma membrane"/>
    <property type="evidence" value="ECO:0007669"/>
    <property type="project" value="UniProtKB-SubCell"/>
</dbReference>
<dbReference type="FunFam" id="2.60.40.420:FF:000010">
    <property type="entry name" value="Early nodulin-like protein 1"/>
    <property type="match status" value="1"/>
</dbReference>
<keyword evidence="2" id="KW-0336">GPI-anchor</keyword>
<evidence type="ECO:0000256" key="2">
    <source>
        <dbReference type="ARBA" id="ARBA00022622"/>
    </source>
</evidence>
<dbReference type="InterPro" id="IPR039391">
    <property type="entry name" value="Phytocyanin-like"/>
</dbReference>
<dbReference type="InterPro" id="IPR008972">
    <property type="entry name" value="Cupredoxin"/>
</dbReference>
<dbReference type="OrthoDB" id="1937044at2759"/>
<proteinExistence type="inferred from homology"/>
<dbReference type="Pfam" id="PF02298">
    <property type="entry name" value="Cu_bind_like"/>
    <property type="match status" value="1"/>
</dbReference>
<evidence type="ECO:0000313" key="12">
    <source>
        <dbReference type="Proteomes" id="UP000015453"/>
    </source>
</evidence>
<dbReference type="EMBL" id="AUSU01004402">
    <property type="protein sequence ID" value="EPS65145.1"/>
    <property type="molecule type" value="Genomic_DNA"/>
</dbReference>
<dbReference type="AlphaFoldDB" id="S8CE63"/>
<dbReference type="PANTHER" id="PTHR33021">
    <property type="entry name" value="BLUE COPPER PROTEIN"/>
    <property type="match status" value="1"/>
</dbReference>
<gene>
    <name evidence="11" type="ORF">M569_09633</name>
</gene>
<protein>
    <recommendedName>
        <fullName evidence="10">Phytocyanin domain-containing protein</fullName>
    </recommendedName>
</protein>
<evidence type="ECO:0000256" key="3">
    <source>
        <dbReference type="ARBA" id="ARBA00022729"/>
    </source>
</evidence>
<name>S8CE63_9LAMI</name>
<reference evidence="11 12" key="1">
    <citation type="journal article" date="2013" name="BMC Genomics">
        <title>The miniature genome of a carnivorous plant Genlisea aurea contains a low number of genes and short non-coding sequences.</title>
        <authorList>
            <person name="Leushkin E.V."/>
            <person name="Sutormin R.A."/>
            <person name="Nabieva E.R."/>
            <person name="Penin A.A."/>
            <person name="Kondrashov A.S."/>
            <person name="Logacheva M.D."/>
        </authorList>
    </citation>
    <scope>NUCLEOTIDE SEQUENCE [LARGE SCALE GENOMIC DNA]</scope>
</reference>
<keyword evidence="6" id="KW-0325">Glycoprotein</keyword>
<keyword evidence="4" id="KW-0472">Membrane</keyword>
<dbReference type="PANTHER" id="PTHR33021:SF289">
    <property type="entry name" value="EARLY NODULIN-LIKE PROTEIN 5-RELATED"/>
    <property type="match status" value="1"/>
</dbReference>
<evidence type="ECO:0000256" key="9">
    <source>
        <dbReference type="SAM" id="SignalP"/>
    </source>
</evidence>
<feature type="signal peptide" evidence="9">
    <location>
        <begin position="1"/>
        <end position="19"/>
    </location>
</feature>
<keyword evidence="3 9" id="KW-0732">Signal</keyword>
<organism evidence="11 12">
    <name type="scientific">Genlisea aurea</name>
    <dbReference type="NCBI Taxonomy" id="192259"/>
    <lineage>
        <taxon>Eukaryota</taxon>
        <taxon>Viridiplantae</taxon>
        <taxon>Streptophyta</taxon>
        <taxon>Embryophyta</taxon>
        <taxon>Tracheophyta</taxon>
        <taxon>Spermatophyta</taxon>
        <taxon>Magnoliopsida</taxon>
        <taxon>eudicotyledons</taxon>
        <taxon>Gunneridae</taxon>
        <taxon>Pentapetalae</taxon>
        <taxon>asterids</taxon>
        <taxon>lamiids</taxon>
        <taxon>Lamiales</taxon>
        <taxon>Lentibulariaceae</taxon>
        <taxon>Genlisea</taxon>
    </lineage>
</organism>
<dbReference type="Proteomes" id="UP000015453">
    <property type="component" value="Unassembled WGS sequence"/>
</dbReference>
<feature type="domain" description="Phytocyanin" evidence="10">
    <location>
        <begin position="20"/>
        <end position="122"/>
    </location>
</feature>
<evidence type="ECO:0000259" key="10">
    <source>
        <dbReference type="PROSITE" id="PS51485"/>
    </source>
</evidence>
<evidence type="ECO:0000256" key="7">
    <source>
        <dbReference type="ARBA" id="ARBA00023288"/>
    </source>
</evidence>
<comment type="caution">
    <text evidence="11">The sequence shown here is derived from an EMBL/GenBank/DDBJ whole genome shotgun (WGS) entry which is preliminary data.</text>
</comment>
<feature type="chain" id="PRO_5004549045" description="Phytocyanin domain-containing protein" evidence="9">
    <location>
        <begin position="20"/>
        <end position="156"/>
    </location>
</feature>
<evidence type="ECO:0000256" key="6">
    <source>
        <dbReference type="ARBA" id="ARBA00023180"/>
    </source>
</evidence>
<keyword evidence="12" id="KW-1185">Reference proteome</keyword>
<dbReference type="InterPro" id="IPR003245">
    <property type="entry name" value="Phytocyanin_dom"/>
</dbReference>
<dbReference type="GO" id="GO:0098552">
    <property type="term" value="C:side of membrane"/>
    <property type="evidence" value="ECO:0007669"/>
    <property type="project" value="UniProtKB-KW"/>
</dbReference>
<evidence type="ECO:0000256" key="4">
    <source>
        <dbReference type="ARBA" id="ARBA00023136"/>
    </source>
</evidence>
<sequence>MAAAIVVLFLLLLAQCARCSEFRVGDRAGWAVPPINGTGIFNAWASKLRFKVGDSLSFAYEKDSVMEVDREGYASCYSITPNFFSNDGDTVFTFNRTGFFYFISGSEGHCNRGQKMIVWVVRSNDDDDFPSSSAAVSCCRVALAFIFLVFYSLSEL</sequence>
<dbReference type="PROSITE" id="PS51485">
    <property type="entry name" value="PHYTOCYANIN"/>
    <property type="match status" value="1"/>
</dbReference>
<comment type="similarity">
    <text evidence="8">Belongs to the early nodulin-like (ENODL) family.</text>
</comment>
<dbReference type="GO" id="GO:0009055">
    <property type="term" value="F:electron transfer activity"/>
    <property type="evidence" value="ECO:0007669"/>
    <property type="project" value="InterPro"/>
</dbReference>
<comment type="subcellular location">
    <subcellularLocation>
        <location evidence="1">Cell membrane</location>
        <topology evidence="1">Lipid-anchor</topology>
        <topology evidence="1">GPI-anchor</topology>
    </subcellularLocation>
</comment>
<keyword evidence="7" id="KW-0449">Lipoprotein</keyword>
<dbReference type="SUPFAM" id="SSF49503">
    <property type="entry name" value="Cupredoxins"/>
    <property type="match status" value="1"/>
</dbReference>
<evidence type="ECO:0000256" key="5">
    <source>
        <dbReference type="ARBA" id="ARBA00023157"/>
    </source>
</evidence>
<dbReference type="Gene3D" id="2.60.40.420">
    <property type="entry name" value="Cupredoxins - blue copper proteins"/>
    <property type="match status" value="1"/>
</dbReference>
<evidence type="ECO:0000256" key="1">
    <source>
        <dbReference type="ARBA" id="ARBA00004609"/>
    </source>
</evidence>